<dbReference type="EMBL" id="FZNT01000012">
    <property type="protein sequence ID" value="SNR77299.1"/>
    <property type="molecule type" value="Genomic_DNA"/>
</dbReference>
<keyword evidence="1" id="KW-0812">Transmembrane</keyword>
<proteinExistence type="predicted"/>
<keyword evidence="1" id="KW-0472">Membrane</keyword>
<name>A0A238Z353_9FLAO</name>
<dbReference type="RefSeq" id="WP_089382876.1">
    <property type="nucleotide sequence ID" value="NZ_FZNT01000012.1"/>
</dbReference>
<keyword evidence="1" id="KW-1133">Transmembrane helix</keyword>
<dbReference type="OrthoDB" id="9787788at2"/>
<dbReference type="AlphaFoldDB" id="A0A238Z353"/>
<dbReference type="PANTHER" id="PTHR40115">
    <property type="entry name" value="INNER MEMBRANE PROTEIN WITH PEPSY TM HELIX"/>
    <property type="match status" value="1"/>
</dbReference>
<keyword evidence="3" id="KW-1185">Reference proteome</keyword>
<protein>
    <recommendedName>
        <fullName evidence="4">PepSY-associated TM region</fullName>
    </recommendedName>
</protein>
<feature type="transmembrane region" description="Helical" evidence="1">
    <location>
        <begin position="133"/>
        <end position="154"/>
    </location>
</feature>
<evidence type="ECO:0000313" key="2">
    <source>
        <dbReference type="EMBL" id="SNR77299.1"/>
    </source>
</evidence>
<sequence length="185" mass="21429">MKLLRKWSRILHRDIGYFFIGTTLIYGLSGIALNHMSDWNPNYSVEINRFTTAIQLEKTASVKENIFLLLDEVDNRDNYKKHYYPNDNRIKIFLKGGSSIIVNTNSGKGYAEYLKRRPVFYEVNYLHYNPNRFWTWFSDIFAGALILFAITSLFMVKGKKGLKGRGGIYTALGILIPLLFLILSL</sequence>
<dbReference type="InterPro" id="IPR032307">
    <property type="entry name" value="PepSY_TM-like_2"/>
</dbReference>
<gene>
    <name evidence="2" type="ORF">SAMN06265371_11231</name>
</gene>
<dbReference type="Pfam" id="PF16357">
    <property type="entry name" value="PepSY_TM_like_2"/>
    <property type="match status" value="1"/>
</dbReference>
<feature type="transmembrane region" description="Helical" evidence="1">
    <location>
        <begin position="15"/>
        <end position="33"/>
    </location>
</feature>
<accession>A0A238Z353</accession>
<evidence type="ECO:0000256" key="1">
    <source>
        <dbReference type="SAM" id="Phobius"/>
    </source>
</evidence>
<dbReference type="PANTHER" id="PTHR40115:SF1">
    <property type="entry name" value="INNER MEMBRANE PROTEIN WITH PEPSY TM HELIX"/>
    <property type="match status" value="1"/>
</dbReference>
<evidence type="ECO:0000313" key="3">
    <source>
        <dbReference type="Proteomes" id="UP000198384"/>
    </source>
</evidence>
<feature type="transmembrane region" description="Helical" evidence="1">
    <location>
        <begin position="166"/>
        <end position="183"/>
    </location>
</feature>
<reference evidence="2 3" key="1">
    <citation type="submission" date="2017-06" db="EMBL/GenBank/DDBJ databases">
        <authorList>
            <person name="Kim H.J."/>
            <person name="Triplett B.A."/>
        </authorList>
    </citation>
    <scope>NUCLEOTIDE SEQUENCE [LARGE SCALE GENOMIC DNA]</scope>
    <source>
        <strain evidence="2 3">DSM 29150</strain>
    </source>
</reference>
<organism evidence="2 3">
    <name type="scientific">Lutibacter agarilyticus</name>
    <dbReference type="NCBI Taxonomy" id="1109740"/>
    <lineage>
        <taxon>Bacteria</taxon>
        <taxon>Pseudomonadati</taxon>
        <taxon>Bacteroidota</taxon>
        <taxon>Flavobacteriia</taxon>
        <taxon>Flavobacteriales</taxon>
        <taxon>Flavobacteriaceae</taxon>
        <taxon>Lutibacter</taxon>
    </lineage>
</organism>
<dbReference type="Proteomes" id="UP000198384">
    <property type="component" value="Unassembled WGS sequence"/>
</dbReference>
<evidence type="ECO:0008006" key="4">
    <source>
        <dbReference type="Google" id="ProtNLM"/>
    </source>
</evidence>